<keyword evidence="6" id="KW-1185">Reference proteome</keyword>
<evidence type="ECO:0000256" key="1">
    <source>
        <dbReference type="ARBA" id="ARBA00011046"/>
    </source>
</evidence>
<evidence type="ECO:0000256" key="4">
    <source>
        <dbReference type="ARBA" id="ARBA00023163"/>
    </source>
</evidence>
<dbReference type="InterPro" id="IPR036390">
    <property type="entry name" value="WH_DNA-bd_sf"/>
</dbReference>
<evidence type="ECO:0000313" key="6">
    <source>
        <dbReference type="Proteomes" id="UP000266340"/>
    </source>
</evidence>
<proteinExistence type="inferred from homology"/>
<dbReference type="Gene3D" id="1.10.4040.10">
    <property type="entry name" value="Penicillinase repressor domain"/>
    <property type="match status" value="1"/>
</dbReference>
<gene>
    <name evidence="5" type="ORF">D3H35_22700</name>
</gene>
<keyword evidence="3" id="KW-0238">DNA-binding</keyword>
<keyword evidence="2" id="KW-0805">Transcription regulation</keyword>
<dbReference type="GO" id="GO:0045892">
    <property type="term" value="P:negative regulation of DNA-templated transcription"/>
    <property type="evidence" value="ECO:0007669"/>
    <property type="project" value="InterPro"/>
</dbReference>
<dbReference type="Pfam" id="PF03965">
    <property type="entry name" value="Penicillinase_R"/>
    <property type="match status" value="1"/>
</dbReference>
<organism evidence="5 6">
    <name type="scientific">Cohnella faecalis</name>
    <dbReference type="NCBI Taxonomy" id="2315694"/>
    <lineage>
        <taxon>Bacteria</taxon>
        <taxon>Bacillati</taxon>
        <taxon>Bacillota</taxon>
        <taxon>Bacilli</taxon>
        <taxon>Bacillales</taxon>
        <taxon>Paenibacillaceae</taxon>
        <taxon>Cohnella</taxon>
    </lineage>
</organism>
<dbReference type="GO" id="GO:0003677">
    <property type="term" value="F:DNA binding"/>
    <property type="evidence" value="ECO:0007669"/>
    <property type="project" value="UniProtKB-KW"/>
</dbReference>
<dbReference type="SUPFAM" id="SSF46785">
    <property type="entry name" value="Winged helix' DNA-binding domain"/>
    <property type="match status" value="1"/>
</dbReference>
<dbReference type="InterPro" id="IPR036388">
    <property type="entry name" value="WH-like_DNA-bd_sf"/>
</dbReference>
<comment type="caution">
    <text evidence="5">The sequence shown here is derived from an EMBL/GenBank/DDBJ whole genome shotgun (WGS) entry which is preliminary data.</text>
</comment>
<evidence type="ECO:0000313" key="5">
    <source>
        <dbReference type="EMBL" id="RIE01209.1"/>
    </source>
</evidence>
<dbReference type="InterPro" id="IPR005650">
    <property type="entry name" value="BlaI_family"/>
</dbReference>
<dbReference type="Gene3D" id="1.10.10.10">
    <property type="entry name" value="Winged helix-like DNA-binding domain superfamily/Winged helix DNA-binding domain"/>
    <property type="match status" value="1"/>
</dbReference>
<dbReference type="AlphaFoldDB" id="A0A398CJ14"/>
<comment type="similarity">
    <text evidence="1">Belongs to the BlaI transcriptional regulatory family.</text>
</comment>
<protein>
    <submittedName>
        <fullName evidence="5">BlaI/MecI/CopY family transcriptional regulator</fullName>
    </submittedName>
</protein>
<sequence length="120" mass="14039">MKNLKLCESDYRFMLVVWENEPLASGQLVTLCSEKLGWKKPTTYTVLRKMCEKGLLKNEDTIVSSIIPKEQVQAYESEYFIERTFEGSLPQFLVSFFGNKPLSKKEADELKRLIDEHKER</sequence>
<reference evidence="5 6" key="1">
    <citation type="submission" date="2018-09" db="EMBL/GenBank/DDBJ databases">
        <title>Cohnella cavernae sp. nov., isolated from a karst cave.</title>
        <authorList>
            <person name="Zhu H."/>
        </authorList>
    </citation>
    <scope>NUCLEOTIDE SEQUENCE [LARGE SCALE GENOMIC DNA]</scope>
    <source>
        <strain evidence="5 6">K2E09-144</strain>
    </source>
</reference>
<evidence type="ECO:0000256" key="2">
    <source>
        <dbReference type="ARBA" id="ARBA00023015"/>
    </source>
</evidence>
<dbReference type="Proteomes" id="UP000266340">
    <property type="component" value="Unassembled WGS sequence"/>
</dbReference>
<evidence type="ECO:0000256" key="3">
    <source>
        <dbReference type="ARBA" id="ARBA00023125"/>
    </source>
</evidence>
<accession>A0A398CJ14</accession>
<dbReference type="OrthoDB" id="9795583at2"/>
<keyword evidence="4" id="KW-0804">Transcription</keyword>
<dbReference type="RefSeq" id="WP_119151474.1">
    <property type="nucleotide sequence ID" value="NZ_JBHSOV010000041.1"/>
</dbReference>
<dbReference type="EMBL" id="QXJM01000040">
    <property type="protein sequence ID" value="RIE01209.1"/>
    <property type="molecule type" value="Genomic_DNA"/>
</dbReference>
<name>A0A398CJ14_9BACL</name>